<evidence type="ECO:0000256" key="1">
    <source>
        <dbReference type="SAM" id="MobiDB-lite"/>
    </source>
</evidence>
<comment type="caution">
    <text evidence="3">The sequence shown here is derived from an EMBL/GenBank/DDBJ whole genome shotgun (WGS) entry which is preliminary data.</text>
</comment>
<organism evidence="3 4">
    <name type="scientific">Aeromicrobium ginsengisoli</name>
    <dbReference type="NCBI Taxonomy" id="363867"/>
    <lineage>
        <taxon>Bacteria</taxon>
        <taxon>Bacillati</taxon>
        <taxon>Actinomycetota</taxon>
        <taxon>Actinomycetes</taxon>
        <taxon>Propionibacteriales</taxon>
        <taxon>Nocardioidaceae</taxon>
        <taxon>Aeromicrobium</taxon>
    </lineage>
</organism>
<feature type="region of interest" description="Disordered" evidence="1">
    <location>
        <begin position="62"/>
        <end position="101"/>
    </location>
</feature>
<keyword evidence="2" id="KW-1133">Transmembrane helix</keyword>
<evidence type="ECO:0000313" key="3">
    <source>
        <dbReference type="EMBL" id="KAA1397417.1"/>
    </source>
</evidence>
<name>A0A5M4FDL7_9ACTN</name>
<evidence type="ECO:0000256" key="2">
    <source>
        <dbReference type="SAM" id="Phobius"/>
    </source>
</evidence>
<dbReference type="RefSeq" id="WP_149688868.1">
    <property type="nucleotide sequence ID" value="NZ_SDPQ02000002.1"/>
</dbReference>
<feature type="transmembrane region" description="Helical" evidence="2">
    <location>
        <begin position="38"/>
        <end position="58"/>
    </location>
</feature>
<dbReference type="OrthoDB" id="3748896at2"/>
<dbReference type="EMBL" id="SDPQ02000002">
    <property type="protein sequence ID" value="KAA1397417.1"/>
    <property type="molecule type" value="Genomic_DNA"/>
</dbReference>
<proteinExistence type="predicted"/>
<accession>A0A5M4FDL7</accession>
<protein>
    <submittedName>
        <fullName evidence="3">Uncharacterized protein</fullName>
    </submittedName>
</protein>
<sequence>MTRHSFRWEGLVFGLFFLSVVGNWAVWKQDLLSPRELGLTASGVLIVLGALGVAATVWQTRPAQRKAAVPAPEAPPEATPEPTIELNPEGPEDHEEAHPKP</sequence>
<keyword evidence="2" id="KW-0472">Membrane</keyword>
<dbReference type="Proteomes" id="UP000380867">
    <property type="component" value="Unassembled WGS sequence"/>
</dbReference>
<evidence type="ECO:0000313" key="4">
    <source>
        <dbReference type="Proteomes" id="UP000380867"/>
    </source>
</evidence>
<reference evidence="3" key="1">
    <citation type="submission" date="2019-09" db="EMBL/GenBank/DDBJ databases">
        <authorList>
            <person name="Li J."/>
        </authorList>
    </citation>
    <scope>NUCLEOTIDE SEQUENCE [LARGE SCALE GENOMIC DNA]</scope>
    <source>
        <strain evidence="3">JCM 14732</strain>
    </source>
</reference>
<keyword evidence="4" id="KW-1185">Reference proteome</keyword>
<dbReference type="AlphaFoldDB" id="A0A5M4FDL7"/>
<keyword evidence="2" id="KW-0812">Transmembrane</keyword>
<gene>
    <name evidence="3" type="ORF">ESP70_008505</name>
</gene>